<accession>A0ABW3F981</accession>
<dbReference type="Gene3D" id="3.30.420.300">
    <property type="entry name" value="2-keto-3-deoxy-galactonokinase, substrate binding domain"/>
    <property type="match status" value="1"/>
</dbReference>
<protein>
    <submittedName>
        <fullName evidence="1">2-dehydro-3-deoxygalactonokinase</fullName>
    </submittedName>
</protein>
<reference evidence="2" key="1">
    <citation type="journal article" date="2019" name="Int. J. Syst. Evol. Microbiol.">
        <title>The Global Catalogue of Microorganisms (GCM) 10K type strain sequencing project: providing services to taxonomists for standard genome sequencing and annotation.</title>
        <authorList>
            <consortium name="The Broad Institute Genomics Platform"/>
            <consortium name="The Broad Institute Genome Sequencing Center for Infectious Disease"/>
            <person name="Wu L."/>
            <person name="Ma J."/>
        </authorList>
    </citation>
    <scope>NUCLEOTIDE SEQUENCE [LARGE SCALE GENOMIC DNA]</scope>
    <source>
        <strain evidence="2">CCUG 60023</strain>
    </source>
</reference>
<dbReference type="Pfam" id="PF05035">
    <property type="entry name" value="DGOK"/>
    <property type="match status" value="1"/>
</dbReference>
<dbReference type="Gene3D" id="3.30.420.310">
    <property type="entry name" value="2-keto-3-deoxy-galactonokinase, C-terminal domain"/>
    <property type="match status" value="1"/>
</dbReference>
<sequence length="306" mass="32405">MGSGVLIALDWGTTHVRAALLGADGQALEERNGESGVGHFTAAEFEARFDELTEGWPNVPAVACGMVGSRQGWHEAKYLECPASTDELAGALSSFKVGERLVTIVPGLTVRHKASGHDVMRGEEAQLAGLIAREPDFSGTVVLPGTHSKWARLDSGRIVDFQTYMTGEIYSALSKHTILSHSIDDSGAPLDDTAFRVAFGDVFFTNGSDWSRFFGIRAGQLIVGEGLGEGAAKLSGTLIGAEFAAAVKDGFDDLSLTIIASGELGRLYAAGAQVLAWEVTVYKGTDLVWPALFSIAQAANLMELNL</sequence>
<dbReference type="InterPro" id="IPR007729">
    <property type="entry name" value="DGOK"/>
</dbReference>
<dbReference type="EMBL" id="JBHTJV010000002">
    <property type="protein sequence ID" value="MFD0915021.1"/>
    <property type="molecule type" value="Genomic_DNA"/>
</dbReference>
<organism evidence="1 2">
    <name type="scientific">Pseudahrensia aquimaris</name>
    <dbReference type="NCBI Taxonomy" id="744461"/>
    <lineage>
        <taxon>Bacteria</taxon>
        <taxon>Pseudomonadati</taxon>
        <taxon>Pseudomonadota</taxon>
        <taxon>Alphaproteobacteria</taxon>
        <taxon>Hyphomicrobiales</taxon>
        <taxon>Ahrensiaceae</taxon>
        <taxon>Pseudahrensia</taxon>
    </lineage>
</organism>
<dbReference type="RefSeq" id="WP_377210872.1">
    <property type="nucleotide sequence ID" value="NZ_JBHTJV010000002.1"/>
</dbReference>
<dbReference type="InterPro" id="IPR042257">
    <property type="entry name" value="DGOK_C"/>
</dbReference>
<name>A0ABW3F981_9HYPH</name>
<keyword evidence="2" id="KW-1185">Reference proteome</keyword>
<comment type="caution">
    <text evidence="1">The sequence shown here is derived from an EMBL/GenBank/DDBJ whole genome shotgun (WGS) entry which is preliminary data.</text>
</comment>
<evidence type="ECO:0000313" key="2">
    <source>
        <dbReference type="Proteomes" id="UP001597101"/>
    </source>
</evidence>
<dbReference type="InterPro" id="IPR042258">
    <property type="entry name" value="DGOK_N"/>
</dbReference>
<gene>
    <name evidence="1" type="ORF">ACFQ14_01220</name>
</gene>
<proteinExistence type="predicted"/>
<dbReference type="Proteomes" id="UP001597101">
    <property type="component" value="Unassembled WGS sequence"/>
</dbReference>
<evidence type="ECO:0000313" key="1">
    <source>
        <dbReference type="EMBL" id="MFD0915021.1"/>
    </source>
</evidence>